<dbReference type="GeneID" id="74943938"/>
<accession>A0A9E7R0U8</accession>
<dbReference type="Proteomes" id="UP001057580">
    <property type="component" value="Chromosome"/>
</dbReference>
<dbReference type="EMBL" id="CP104003">
    <property type="protein sequence ID" value="UWM53615.1"/>
    <property type="molecule type" value="Genomic_DNA"/>
</dbReference>
<keyword evidence="1" id="KW-0479">Metal-binding</keyword>
<dbReference type="PANTHER" id="PTHR35848:SF9">
    <property type="entry name" value="SLL1358 PROTEIN"/>
    <property type="match status" value="1"/>
</dbReference>
<dbReference type="InterPro" id="IPR013096">
    <property type="entry name" value="Cupin_2"/>
</dbReference>
<dbReference type="RefSeq" id="WP_260592609.1">
    <property type="nucleotide sequence ID" value="NZ_CP104003.1"/>
</dbReference>
<dbReference type="AlphaFoldDB" id="A0A9E7R0U8"/>
<name>A0A9E7R0U8_9EURY</name>
<evidence type="ECO:0000313" key="3">
    <source>
        <dbReference type="EMBL" id="UWM53615.1"/>
    </source>
</evidence>
<gene>
    <name evidence="3" type="ORF">N0B31_15910</name>
</gene>
<dbReference type="Gene3D" id="2.60.120.10">
    <property type="entry name" value="Jelly Rolls"/>
    <property type="match status" value="1"/>
</dbReference>
<dbReference type="InterPro" id="IPR051610">
    <property type="entry name" value="GPI/OXD"/>
</dbReference>
<dbReference type="GO" id="GO:0046872">
    <property type="term" value="F:metal ion binding"/>
    <property type="evidence" value="ECO:0007669"/>
    <property type="project" value="UniProtKB-KW"/>
</dbReference>
<evidence type="ECO:0000259" key="2">
    <source>
        <dbReference type="Pfam" id="PF07883"/>
    </source>
</evidence>
<proteinExistence type="predicted"/>
<dbReference type="PANTHER" id="PTHR35848">
    <property type="entry name" value="OXALATE-BINDING PROTEIN"/>
    <property type="match status" value="1"/>
</dbReference>
<dbReference type="Pfam" id="PF07883">
    <property type="entry name" value="Cupin_2"/>
    <property type="match status" value="1"/>
</dbReference>
<organism evidence="3 4">
    <name type="scientific">Salinirubellus salinus</name>
    <dbReference type="NCBI Taxonomy" id="1364945"/>
    <lineage>
        <taxon>Archaea</taxon>
        <taxon>Methanobacteriati</taxon>
        <taxon>Methanobacteriota</taxon>
        <taxon>Stenosarchaea group</taxon>
        <taxon>Halobacteria</taxon>
        <taxon>Halobacteriales</taxon>
        <taxon>Natronomonadaceae</taxon>
        <taxon>Salinirubellus</taxon>
    </lineage>
</organism>
<evidence type="ECO:0000313" key="4">
    <source>
        <dbReference type="Proteomes" id="UP001057580"/>
    </source>
</evidence>
<protein>
    <submittedName>
        <fullName evidence="3">Cupin domain-containing protein</fullName>
    </submittedName>
</protein>
<dbReference type="SUPFAM" id="SSF51182">
    <property type="entry name" value="RmlC-like cupins"/>
    <property type="match status" value="1"/>
</dbReference>
<feature type="domain" description="Cupin type-2" evidence="2">
    <location>
        <begin position="36"/>
        <end position="105"/>
    </location>
</feature>
<sequence>MEHTTVEDVEAFDRAGASVRSLTEALGLGDVAINHYTLAAGEGFSSGMHTHEDQEEVFYVMAGEAVFETPDGEVEVGAGEAVRFAPGDYQVGKNAGEGTVEALAIGAPKGSTDVRVPFACTECDSEDLRAIPGGDGFTFECPECGESYDAPPV</sequence>
<keyword evidence="4" id="KW-1185">Reference proteome</keyword>
<dbReference type="KEGG" id="ssai:N0B31_15910"/>
<evidence type="ECO:0000256" key="1">
    <source>
        <dbReference type="ARBA" id="ARBA00022723"/>
    </source>
</evidence>
<dbReference type="InterPro" id="IPR011051">
    <property type="entry name" value="RmlC_Cupin_sf"/>
</dbReference>
<dbReference type="InterPro" id="IPR014710">
    <property type="entry name" value="RmlC-like_jellyroll"/>
</dbReference>
<reference evidence="3" key="1">
    <citation type="submission" date="2022-09" db="EMBL/GenBank/DDBJ databases">
        <title>Diverse halophilic archaea isolated from saline environments.</title>
        <authorList>
            <person name="Cui H.-L."/>
        </authorList>
    </citation>
    <scope>NUCLEOTIDE SEQUENCE</scope>
    <source>
        <strain evidence="3">ZS-35-S2</strain>
    </source>
</reference>